<evidence type="ECO:0000313" key="4">
    <source>
        <dbReference type="Proteomes" id="UP000784435"/>
    </source>
</evidence>
<feature type="compositionally biased region" description="Low complexity" evidence="1">
    <location>
        <begin position="1"/>
        <end position="11"/>
    </location>
</feature>
<dbReference type="EMBL" id="DYUK01000158">
    <property type="protein sequence ID" value="HJG80245.1"/>
    <property type="molecule type" value="Genomic_DNA"/>
</dbReference>
<keyword evidence="2" id="KW-1133">Transmembrane helix</keyword>
<feature type="transmembrane region" description="Helical" evidence="2">
    <location>
        <begin position="127"/>
        <end position="150"/>
    </location>
</feature>
<evidence type="ECO:0000313" key="3">
    <source>
        <dbReference type="EMBL" id="HJG80245.1"/>
    </source>
</evidence>
<feature type="transmembrane region" description="Helical" evidence="2">
    <location>
        <begin position="92"/>
        <end position="121"/>
    </location>
</feature>
<keyword evidence="2" id="KW-0812">Transmembrane</keyword>
<name>A0A921SND4_9MICO</name>
<accession>A0A921SND4</accession>
<reference evidence="3" key="1">
    <citation type="journal article" date="2021" name="PeerJ">
        <title>Extensive microbial diversity within the chicken gut microbiome revealed by metagenomics and culture.</title>
        <authorList>
            <person name="Gilroy R."/>
            <person name="Ravi A."/>
            <person name="Getino M."/>
            <person name="Pursley I."/>
            <person name="Horton D.L."/>
            <person name="Alikhan N.F."/>
            <person name="Baker D."/>
            <person name="Gharbi K."/>
            <person name="Hall N."/>
            <person name="Watson M."/>
            <person name="Adriaenssens E.M."/>
            <person name="Foster-Nyarko E."/>
            <person name="Jarju S."/>
            <person name="Secka A."/>
            <person name="Antonio M."/>
            <person name="Oren A."/>
            <person name="Chaudhuri R.R."/>
            <person name="La Ragione R."/>
            <person name="Hildebrand F."/>
            <person name="Pallen M.J."/>
        </authorList>
    </citation>
    <scope>NUCLEOTIDE SEQUENCE</scope>
    <source>
        <strain evidence="3">ChiGjej5B5-7349</strain>
    </source>
</reference>
<protein>
    <submittedName>
        <fullName evidence="3">Uncharacterized protein</fullName>
    </submittedName>
</protein>
<gene>
    <name evidence="3" type="ORF">K8V08_07515</name>
</gene>
<organism evidence="3 4">
    <name type="scientific">Brevibacterium senegalense</name>
    <dbReference type="NCBI Taxonomy" id="1033736"/>
    <lineage>
        <taxon>Bacteria</taxon>
        <taxon>Bacillati</taxon>
        <taxon>Actinomycetota</taxon>
        <taxon>Actinomycetes</taxon>
        <taxon>Micrococcales</taxon>
        <taxon>Brevibacteriaceae</taxon>
        <taxon>Brevibacterium</taxon>
    </lineage>
</organism>
<dbReference type="AlphaFoldDB" id="A0A921SND4"/>
<feature type="transmembrane region" description="Helical" evidence="2">
    <location>
        <begin position="187"/>
        <end position="204"/>
    </location>
</feature>
<feature type="transmembrane region" description="Helical" evidence="2">
    <location>
        <begin position="162"/>
        <end position="181"/>
    </location>
</feature>
<dbReference type="Proteomes" id="UP000784435">
    <property type="component" value="Unassembled WGS sequence"/>
</dbReference>
<comment type="caution">
    <text evidence="3">The sequence shown here is derived from an EMBL/GenBank/DDBJ whole genome shotgun (WGS) entry which is preliminary data.</text>
</comment>
<proteinExistence type="predicted"/>
<feature type="compositionally biased region" description="Low complexity" evidence="1">
    <location>
        <begin position="20"/>
        <end position="50"/>
    </location>
</feature>
<keyword evidence="2" id="KW-0472">Membrane</keyword>
<feature type="region of interest" description="Disordered" evidence="1">
    <location>
        <begin position="1"/>
        <end position="56"/>
    </location>
</feature>
<evidence type="ECO:0000256" key="1">
    <source>
        <dbReference type="SAM" id="MobiDB-lite"/>
    </source>
</evidence>
<evidence type="ECO:0000256" key="2">
    <source>
        <dbReference type="SAM" id="Phobius"/>
    </source>
</evidence>
<sequence>MSDQPWQQGPQYGSGGQSGQPGPQGHSQPGQPSYGQPGPQGHAGQPHPGASQQPYRFRMPQSWPRSLQDVLPAGGFGGHIFSQQAVPTLVSIAFWILLVSSALGLVFSVLGLIAMLGVGLFAYGGAVVPALVATAFVALNVVICALQVLLSFKIREASEWARFVLSVLTAVGLIVGAGGLVAGGSGGGMTGLLGIAVVVLLWLPEPNEWFLTSRPS</sequence>
<reference evidence="3" key="2">
    <citation type="submission" date="2021-09" db="EMBL/GenBank/DDBJ databases">
        <authorList>
            <person name="Gilroy R."/>
        </authorList>
    </citation>
    <scope>NUCLEOTIDE SEQUENCE</scope>
    <source>
        <strain evidence="3">ChiGjej5B5-7349</strain>
    </source>
</reference>